<gene>
    <name evidence="2" type="ORF">AVDCRST_MAG51-1281</name>
</gene>
<accession>A0A6J4P9X9</accession>
<feature type="non-terminal residue" evidence="2">
    <location>
        <position position="1"/>
    </location>
</feature>
<reference evidence="2" key="1">
    <citation type="submission" date="2020-02" db="EMBL/GenBank/DDBJ databases">
        <authorList>
            <person name="Meier V. D."/>
        </authorList>
    </citation>
    <scope>NUCLEOTIDE SEQUENCE</scope>
    <source>
        <strain evidence="2">AVDCRST_MAG51</strain>
    </source>
</reference>
<keyword evidence="2" id="KW-0223">Dioxygenase</keyword>
<evidence type="ECO:0000256" key="1">
    <source>
        <dbReference type="SAM" id="MobiDB-lite"/>
    </source>
</evidence>
<keyword evidence="2" id="KW-0560">Oxidoreductase</keyword>
<feature type="non-terminal residue" evidence="2">
    <location>
        <position position="137"/>
    </location>
</feature>
<sequence length="137" mass="14390">AKLIPPGFPRERPRGGAALLWAGAGLPGRPQHRHLDRLRFLRPPDLAAPGAAVRHDAHRPGGRPAGADATFRPGAGAGRMAGDGRAPAGRKHRVHRAAAPPLSRRSGRAMDHVLLRSLRQSDRGQGLPVAGGPVRAL</sequence>
<evidence type="ECO:0000313" key="2">
    <source>
        <dbReference type="EMBL" id="CAA9408635.1"/>
    </source>
</evidence>
<dbReference type="EMBL" id="CADCUX010000287">
    <property type="protein sequence ID" value="CAA9408635.1"/>
    <property type="molecule type" value="Genomic_DNA"/>
</dbReference>
<organism evidence="2">
    <name type="scientific">uncultured Ramlibacter sp</name>
    <dbReference type="NCBI Taxonomy" id="260755"/>
    <lineage>
        <taxon>Bacteria</taxon>
        <taxon>Pseudomonadati</taxon>
        <taxon>Pseudomonadota</taxon>
        <taxon>Betaproteobacteria</taxon>
        <taxon>Burkholderiales</taxon>
        <taxon>Comamonadaceae</taxon>
        <taxon>Ramlibacter</taxon>
        <taxon>environmental samples</taxon>
    </lineage>
</organism>
<name>A0A6J4P9X9_9BURK</name>
<feature type="region of interest" description="Disordered" evidence="1">
    <location>
        <begin position="50"/>
        <end position="137"/>
    </location>
</feature>
<proteinExistence type="predicted"/>
<protein>
    <submittedName>
        <fullName evidence="2">Ring-cleaving dioxygenase</fullName>
    </submittedName>
</protein>
<dbReference type="GO" id="GO:0051213">
    <property type="term" value="F:dioxygenase activity"/>
    <property type="evidence" value="ECO:0007669"/>
    <property type="project" value="UniProtKB-KW"/>
</dbReference>
<dbReference type="AlphaFoldDB" id="A0A6J4P9X9"/>
<feature type="compositionally biased region" description="Basic and acidic residues" evidence="1">
    <location>
        <begin position="108"/>
        <end position="122"/>
    </location>
</feature>